<keyword evidence="2" id="KW-0732">Signal</keyword>
<feature type="signal peptide" evidence="2">
    <location>
        <begin position="1"/>
        <end position="19"/>
    </location>
</feature>
<dbReference type="GO" id="GO:0004553">
    <property type="term" value="F:hydrolase activity, hydrolyzing O-glycosyl compounds"/>
    <property type="evidence" value="ECO:0007669"/>
    <property type="project" value="InterPro"/>
</dbReference>
<dbReference type="Proteomes" id="UP000215127">
    <property type="component" value="Chromosome 2"/>
</dbReference>
<dbReference type="EMBL" id="LT853693">
    <property type="protein sequence ID" value="SMQ47861.1"/>
    <property type="molecule type" value="Genomic_DNA"/>
</dbReference>
<evidence type="ECO:0000256" key="1">
    <source>
        <dbReference type="SAM" id="MobiDB-lite"/>
    </source>
</evidence>
<feature type="region of interest" description="Disordered" evidence="1">
    <location>
        <begin position="521"/>
        <end position="571"/>
    </location>
</feature>
<dbReference type="GO" id="GO:0031505">
    <property type="term" value="P:fungal-type cell wall organization"/>
    <property type="evidence" value="ECO:0007669"/>
    <property type="project" value="TreeGrafter"/>
</dbReference>
<reference evidence="4 5" key="1">
    <citation type="submission" date="2016-06" db="EMBL/GenBank/DDBJ databases">
        <authorList>
            <person name="Kjaerup R.B."/>
            <person name="Dalgaard T.S."/>
            <person name="Juul-Madsen H.R."/>
        </authorList>
    </citation>
    <scope>NUCLEOTIDE SEQUENCE [LARGE SCALE GENOMIC DNA]</scope>
</reference>
<dbReference type="GO" id="GO:0009277">
    <property type="term" value="C:fungal-type cell wall"/>
    <property type="evidence" value="ECO:0007669"/>
    <property type="project" value="TreeGrafter"/>
</dbReference>
<feature type="chain" id="PRO_5013163475" description="GH16 domain-containing protein" evidence="2">
    <location>
        <begin position="20"/>
        <end position="571"/>
    </location>
</feature>
<dbReference type="InterPro" id="IPR050546">
    <property type="entry name" value="Glycosyl_Hydrlase_16"/>
</dbReference>
<keyword evidence="5" id="KW-1185">Reference proteome</keyword>
<dbReference type="Gene3D" id="2.60.120.200">
    <property type="match status" value="1"/>
</dbReference>
<organism evidence="4 5">
    <name type="scientific">Zymoseptoria tritici (strain ST99CH_3D7)</name>
    <dbReference type="NCBI Taxonomy" id="1276538"/>
    <lineage>
        <taxon>Eukaryota</taxon>
        <taxon>Fungi</taxon>
        <taxon>Dikarya</taxon>
        <taxon>Ascomycota</taxon>
        <taxon>Pezizomycotina</taxon>
        <taxon>Dothideomycetes</taxon>
        <taxon>Dothideomycetidae</taxon>
        <taxon>Mycosphaerellales</taxon>
        <taxon>Mycosphaerellaceae</taxon>
        <taxon>Zymoseptoria</taxon>
    </lineage>
</organism>
<dbReference type="GO" id="GO:0016757">
    <property type="term" value="F:glycosyltransferase activity"/>
    <property type="evidence" value="ECO:0007669"/>
    <property type="project" value="TreeGrafter"/>
</dbReference>
<feature type="region of interest" description="Disordered" evidence="1">
    <location>
        <begin position="291"/>
        <end position="420"/>
    </location>
</feature>
<dbReference type="PANTHER" id="PTHR10963:SF68">
    <property type="entry name" value="GLYCOSIDASE CRH1-RELATED"/>
    <property type="match status" value="1"/>
</dbReference>
<dbReference type="InterPro" id="IPR000757">
    <property type="entry name" value="Beta-glucanase-like"/>
</dbReference>
<evidence type="ECO:0000259" key="3">
    <source>
        <dbReference type="PROSITE" id="PS51762"/>
    </source>
</evidence>
<feature type="compositionally biased region" description="Low complexity" evidence="1">
    <location>
        <begin position="319"/>
        <end position="420"/>
    </location>
</feature>
<evidence type="ECO:0000313" key="4">
    <source>
        <dbReference type="EMBL" id="SMQ47861.1"/>
    </source>
</evidence>
<dbReference type="InterPro" id="IPR013320">
    <property type="entry name" value="ConA-like_dom_sf"/>
</dbReference>
<evidence type="ECO:0000256" key="2">
    <source>
        <dbReference type="SAM" id="SignalP"/>
    </source>
</evidence>
<name>A0A1X7RKY0_ZYMT9</name>
<dbReference type="GO" id="GO:0005975">
    <property type="term" value="P:carbohydrate metabolic process"/>
    <property type="evidence" value="ECO:0007669"/>
    <property type="project" value="InterPro"/>
</dbReference>
<proteinExistence type="predicted"/>
<protein>
    <recommendedName>
        <fullName evidence="3">GH16 domain-containing protein</fullName>
    </recommendedName>
</protein>
<dbReference type="SUPFAM" id="SSF49899">
    <property type="entry name" value="Concanavalin A-like lectins/glucanases"/>
    <property type="match status" value="1"/>
</dbReference>
<accession>A0A1X7RKY0</accession>
<sequence>MHFSALLALLGSLAASTAAQRYDGQFWPCNPTKNATGACPPSPGLPNSTYFIDFTKVTSIPPEWTLSNWAQLKFGPLGAEFTFNKRYDAPQLWTDFMILFGKVTIEARVANGTAMISSAVLMSDTFDEIDYEFSGNNFGQERWAAGIGQNNYFGKGVTGNYDRGEYFPVSKPQSTFHKYTIDWSPTALSWAVDGKNIRTHLASKSTPKGAYQYPQSPSKLQLGIWCAGDPSANSGTRDWAGGYTDLEGGPYTMYIKSVTIENRYPAYGYNYTDQSGSFSSIQLLKKPFIDDIAQPNGDDKPEDGPNDADDGDDKDEVKPTTIKTSTTSSKAASAPSTSVKPSTMVTTAKPSTSSTLKTTAKPTTIIKATVKPSAKSSSTCTTTTKKPATTAAKKSATTVAKRPAATTAAKGPTAPTAAPKQGSRWVYYSKNWWYWSDGKKWVLPPAPTAKPGPSRFTKWLGKYWYWTGKKWYLAPKHFCVQAAMPSLKCAAAVALDVMPLPKKAQNKCAAKLGPSISDETLVEVESNHSTDRQISTHTSARPESTPPSTSSSRSASSSSEASPATPSGPAR</sequence>
<feature type="domain" description="GH16" evidence="3">
    <location>
        <begin position="20"/>
        <end position="248"/>
    </location>
</feature>
<gene>
    <name evidence="4" type="ORF">ZT3D7_G3009</name>
</gene>
<evidence type="ECO:0000313" key="5">
    <source>
        <dbReference type="Proteomes" id="UP000215127"/>
    </source>
</evidence>
<dbReference type="STRING" id="1276538.A0A1X7RKY0"/>
<feature type="compositionally biased region" description="Low complexity" evidence="1">
    <location>
        <begin position="538"/>
        <end position="571"/>
    </location>
</feature>
<dbReference type="Pfam" id="PF00722">
    <property type="entry name" value="Glyco_hydro_16"/>
    <property type="match status" value="1"/>
</dbReference>
<dbReference type="PROSITE" id="PS51762">
    <property type="entry name" value="GH16_2"/>
    <property type="match status" value="1"/>
</dbReference>
<dbReference type="AlphaFoldDB" id="A0A1X7RKY0"/>
<feature type="compositionally biased region" description="Acidic residues" evidence="1">
    <location>
        <begin position="304"/>
        <end position="314"/>
    </location>
</feature>
<dbReference type="PANTHER" id="PTHR10963">
    <property type="entry name" value="GLYCOSYL HYDROLASE-RELATED"/>
    <property type="match status" value="1"/>
</dbReference>